<organism evidence="2 3">
    <name type="scientific">Cupriavidus taiwanensis</name>
    <dbReference type="NCBI Taxonomy" id="164546"/>
    <lineage>
        <taxon>Bacteria</taxon>
        <taxon>Pseudomonadati</taxon>
        <taxon>Pseudomonadota</taxon>
        <taxon>Betaproteobacteria</taxon>
        <taxon>Burkholderiales</taxon>
        <taxon>Burkholderiaceae</taxon>
        <taxon>Cupriavidus</taxon>
    </lineage>
</organism>
<evidence type="ECO:0000256" key="1">
    <source>
        <dbReference type="ARBA" id="ARBA00006987"/>
    </source>
</evidence>
<dbReference type="CDD" id="cd07012">
    <property type="entry name" value="PBP2_Bug_TTT"/>
    <property type="match status" value="1"/>
</dbReference>
<dbReference type="AlphaFoldDB" id="A0A375D2J8"/>
<proteinExistence type="inferred from homology"/>
<dbReference type="Proteomes" id="UP000254259">
    <property type="component" value="Plasmid CBM2636_mp"/>
</dbReference>
<dbReference type="PANTHER" id="PTHR42928:SF5">
    <property type="entry name" value="BLR1237 PROTEIN"/>
    <property type="match status" value="1"/>
</dbReference>
<comment type="similarity">
    <text evidence="1">Belongs to the UPF0065 (bug) family.</text>
</comment>
<dbReference type="EMBL" id="LT984814">
    <property type="protein sequence ID" value="SPD68504.1"/>
    <property type="molecule type" value="Genomic_DNA"/>
</dbReference>
<dbReference type="InterPro" id="IPR005064">
    <property type="entry name" value="BUG"/>
</dbReference>
<accession>A0A375D2J8</accession>
<dbReference type="SUPFAM" id="SSF53850">
    <property type="entry name" value="Periplasmic binding protein-like II"/>
    <property type="match status" value="1"/>
</dbReference>
<geneLocation type="plasmid" evidence="3">
    <name>cbm2636_mp</name>
</geneLocation>
<reference evidence="2 3" key="1">
    <citation type="submission" date="2018-01" db="EMBL/GenBank/DDBJ databases">
        <authorList>
            <person name="Clerissi C."/>
        </authorList>
    </citation>
    <scope>NUCLEOTIDE SEQUENCE [LARGE SCALE GENOMIC DNA]</scope>
    <source>
        <strain evidence="2">Cupriavidus taiwanensis SWF 66322</strain>
        <plasmid evidence="3">cbm2636_mp</plasmid>
    </source>
</reference>
<dbReference type="Gene3D" id="3.40.190.150">
    <property type="entry name" value="Bordetella uptake gene, domain 1"/>
    <property type="match status" value="1"/>
</dbReference>
<keyword evidence="2" id="KW-0614">Plasmid</keyword>
<dbReference type="PIRSF" id="PIRSF017082">
    <property type="entry name" value="YflP"/>
    <property type="match status" value="1"/>
</dbReference>
<name>A0A375D2J8_9BURK</name>
<evidence type="ECO:0008006" key="4">
    <source>
        <dbReference type="Google" id="ProtNLM"/>
    </source>
</evidence>
<dbReference type="InterPro" id="IPR042100">
    <property type="entry name" value="Bug_dom1"/>
</dbReference>
<sequence length="356" mass="37088">MLHWLRKCPYTASALTGANPGTERDIEMQEQRQQQKRRSLATLLWLGAALLAGPAAADTYPVRPIRLVVPSAAGGSPDVLMRALGAEAGKSLGQSFVIDNKPGASGVIGISELERAAPDGYTLGYANNVTLSINKSTFRKLPYRPDALVPVVLLFKVPNVIAVRPDMPVKTFAELVAHIKANPDKVTYASPGQGTSGHLTGQLLADKAGLAWTHVGYKGSPQAATDVVGGQVNVLIDNMPTILPLIKAGKLKPLAVTSLARSPLLPALPTIAESGVPGFEGVAWGGLVAPQGTAADVVARLNGAFNRALAEPAMREKFAALGAEPVGGTPQALAGYAARETDKWAAVVRQAGIAPQ</sequence>
<evidence type="ECO:0000313" key="3">
    <source>
        <dbReference type="Proteomes" id="UP000254259"/>
    </source>
</evidence>
<gene>
    <name evidence="2" type="ORF">CBM2636_MP21354</name>
</gene>
<dbReference type="Pfam" id="PF03401">
    <property type="entry name" value="TctC"/>
    <property type="match status" value="1"/>
</dbReference>
<protein>
    <recommendedName>
        <fullName evidence="4">Extra-cytoplasmic solute receptor</fullName>
    </recommendedName>
</protein>
<dbReference type="Gene3D" id="3.40.190.10">
    <property type="entry name" value="Periplasmic binding protein-like II"/>
    <property type="match status" value="1"/>
</dbReference>
<evidence type="ECO:0000313" key="2">
    <source>
        <dbReference type="EMBL" id="SPD68504.1"/>
    </source>
</evidence>
<dbReference type="PANTHER" id="PTHR42928">
    <property type="entry name" value="TRICARBOXYLATE-BINDING PROTEIN"/>
    <property type="match status" value="1"/>
</dbReference>